<sequence length="104" mass="11242">MAAQLTDPVVAGFVAALNAGDKDAFFGLLTDDVTMTDDGSPRDVTAWTDKEIFSSAGRMDVESVSPDGRSLVATYSNSTWGRMRTRWSFTVTGDRISHFETGQA</sequence>
<keyword evidence="2" id="KW-1185">Reference proteome</keyword>
<dbReference type="SUPFAM" id="SSF54427">
    <property type="entry name" value="NTF2-like"/>
    <property type="match status" value="1"/>
</dbReference>
<dbReference type="InterPro" id="IPR032710">
    <property type="entry name" value="NTF2-like_dom_sf"/>
</dbReference>
<dbReference type="Proteomes" id="UP001500443">
    <property type="component" value="Unassembled WGS sequence"/>
</dbReference>
<evidence type="ECO:0000313" key="1">
    <source>
        <dbReference type="EMBL" id="GAA2122772.1"/>
    </source>
</evidence>
<proteinExistence type="predicted"/>
<protein>
    <recommendedName>
        <fullName evidence="3">Nuclear transport factor 2 family protein</fullName>
    </recommendedName>
</protein>
<organism evidence="1 2">
    <name type="scientific">Streptomyces synnematoformans</name>
    <dbReference type="NCBI Taxonomy" id="415721"/>
    <lineage>
        <taxon>Bacteria</taxon>
        <taxon>Bacillati</taxon>
        <taxon>Actinomycetota</taxon>
        <taxon>Actinomycetes</taxon>
        <taxon>Kitasatosporales</taxon>
        <taxon>Streptomycetaceae</taxon>
        <taxon>Streptomyces</taxon>
    </lineage>
</organism>
<evidence type="ECO:0008006" key="3">
    <source>
        <dbReference type="Google" id="ProtNLM"/>
    </source>
</evidence>
<dbReference type="RefSeq" id="WP_027752032.1">
    <property type="nucleotide sequence ID" value="NZ_BAAAPF010000068.1"/>
</dbReference>
<dbReference type="Gene3D" id="3.10.450.50">
    <property type="match status" value="1"/>
</dbReference>
<name>A0ABP5JU37_9ACTN</name>
<dbReference type="EMBL" id="BAAAPF010000068">
    <property type="protein sequence ID" value="GAA2122772.1"/>
    <property type="molecule type" value="Genomic_DNA"/>
</dbReference>
<comment type="caution">
    <text evidence="1">The sequence shown here is derived from an EMBL/GenBank/DDBJ whole genome shotgun (WGS) entry which is preliminary data.</text>
</comment>
<gene>
    <name evidence="1" type="ORF">GCM10009802_26860</name>
</gene>
<evidence type="ECO:0000313" key="2">
    <source>
        <dbReference type="Proteomes" id="UP001500443"/>
    </source>
</evidence>
<reference evidence="2" key="1">
    <citation type="journal article" date="2019" name="Int. J. Syst. Evol. Microbiol.">
        <title>The Global Catalogue of Microorganisms (GCM) 10K type strain sequencing project: providing services to taxonomists for standard genome sequencing and annotation.</title>
        <authorList>
            <consortium name="The Broad Institute Genomics Platform"/>
            <consortium name="The Broad Institute Genome Sequencing Center for Infectious Disease"/>
            <person name="Wu L."/>
            <person name="Ma J."/>
        </authorList>
    </citation>
    <scope>NUCLEOTIDE SEQUENCE [LARGE SCALE GENOMIC DNA]</scope>
    <source>
        <strain evidence="2">JCM 15481</strain>
    </source>
</reference>
<accession>A0ABP5JU37</accession>